<evidence type="ECO:0000313" key="3">
    <source>
        <dbReference type="Proteomes" id="UP000261520"/>
    </source>
</evidence>
<name>A0A3B4A5G6_9GOBI</name>
<reference evidence="2" key="1">
    <citation type="submission" date="2025-08" db="UniProtKB">
        <authorList>
            <consortium name="Ensembl"/>
        </authorList>
    </citation>
    <scope>IDENTIFICATION</scope>
</reference>
<keyword evidence="3" id="KW-1185">Reference proteome</keyword>
<accession>A0A3B4A5G6</accession>
<dbReference type="STRING" id="409849.ENSPMGP00000011859"/>
<dbReference type="Proteomes" id="UP000261520">
    <property type="component" value="Unplaced"/>
</dbReference>
<dbReference type="GO" id="GO:0005634">
    <property type="term" value="C:nucleus"/>
    <property type="evidence" value="ECO:0007669"/>
    <property type="project" value="TreeGrafter"/>
</dbReference>
<dbReference type="Pfam" id="PF08524">
    <property type="entry name" value="rRNA_processing"/>
    <property type="match status" value="1"/>
</dbReference>
<evidence type="ECO:0008006" key="4">
    <source>
        <dbReference type="Google" id="ProtNLM"/>
    </source>
</evidence>
<dbReference type="Ensembl" id="ENSPMGT00000012650.1">
    <property type="protein sequence ID" value="ENSPMGP00000011859.1"/>
    <property type="gene ID" value="ENSPMGG00000009816.1"/>
</dbReference>
<evidence type="ECO:0000256" key="1">
    <source>
        <dbReference type="SAM" id="MobiDB-lite"/>
    </source>
</evidence>
<dbReference type="PANTHER" id="PTHR15657:SF1">
    <property type="entry name" value="THYROID TRANSCRIPTION FACTOR 1-ASSOCIATED PROTEIN 26"/>
    <property type="match status" value="1"/>
</dbReference>
<feature type="compositionally biased region" description="Basic and acidic residues" evidence="1">
    <location>
        <begin position="187"/>
        <end position="210"/>
    </location>
</feature>
<dbReference type="AlphaFoldDB" id="A0A3B4A5G6"/>
<organism evidence="2 3">
    <name type="scientific">Periophthalmus magnuspinnatus</name>
    <dbReference type="NCBI Taxonomy" id="409849"/>
    <lineage>
        <taxon>Eukaryota</taxon>
        <taxon>Metazoa</taxon>
        <taxon>Chordata</taxon>
        <taxon>Craniata</taxon>
        <taxon>Vertebrata</taxon>
        <taxon>Euteleostomi</taxon>
        <taxon>Actinopterygii</taxon>
        <taxon>Neopterygii</taxon>
        <taxon>Teleostei</taxon>
        <taxon>Neoteleostei</taxon>
        <taxon>Acanthomorphata</taxon>
        <taxon>Gobiaria</taxon>
        <taxon>Gobiiformes</taxon>
        <taxon>Gobioidei</taxon>
        <taxon>Gobiidae</taxon>
        <taxon>Oxudercinae</taxon>
        <taxon>Periophthalmus</taxon>
    </lineage>
</organism>
<reference evidence="2" key="2">
    <citation type="submission" date="2025-09" db="UniProtKB">
        <authorList>
            <consortium name="Ensembl"/>
        </authorList>
    </citation>
    <scope>IDENTIFICATION</scope>
</reference>
<feature type="compositionally biased region" description="Basic and acidic residues" evidence="1">
    <location>
        <begin position="161"/>
        <end position="173"/>
    </location>
</feature>
<evidence type="ECO:0000313" key="2">
    <source>
        <dbReference type="Ensembl" id="ENSPMGP00000011859.1"/>
    </source>
</evidence>
<dbReference type="InterPro" id="IPR013730">
    <property type="entry name" value="Fyv7/TAP26"/>
</dbReference>
<dbReference type="PRINTS" id="PR01854">
    <property type="entry name" value="BR22PROTEIN"/>
</dbReference>
<sequence>MDLLPSFSFSVCSFSLCWPKPHFKGQSKSKKNFTSGVKTKKKWVPQHKHFDGSLGEGQGFAFKRKQKAKNEYFKLLRREKKKTPAPKNVYEDEYPEHLKHLYLAEKEQLKNEAWANRVKRSKLRMKDKEEDPSEADAAPQMDQNEENPSTSEEAEPNPDTKQTEPSEKEEQIRMRKKLLKKTSYQKTQEEFEKIQENRRKKQEEYLKNKQQREEAIQKYKQKKMETYQMLCKKTKKGQPNLNLQMEYLLQKIQRTDK</sequence>
<feature type="region of interest" description="Disordered" evidence="1">
    <location>
        <begin position="123"/>
        <end position="210"/>
    </location>
</feature>
<proteinExistence type="predicted"/>
<protein>
    <recommendedName>
        <fullName evidence="4">Coiled-coil domain containing 59</fullName>
    </recommendedName>
</protein>
<dbReference type="PANTHER" id="PTHR15657">
    <property type="entry name" value="THYROID TRANSCRIPTION FACTOR 1-ASSOCIATED PROTEIN 26"/>
    <property type="match status" value="1"/>
</dbReference>